<dbReference type="SMART" id="SM00850">
    <property type="entry name" value="LytTR"/>
    <property type="match status" value="1"/>
</dbReference>
<dbReference type="Gene3D" id="3.40.50.2300">
    <property type="match status" value="1"/>
</dbReference>
<dbReference type="PANTHER" id="PTHR37299">
    <property type="entry name" value="TRANSCRIPTIONAL REGULATOR-RELATED"/>
    <property type="match status" value="1"/>
</dbReference>
<dbReference type="PROSITE" id="PS50930">
    <property type="entry name" value="HTH_LYTTR"/>
    <property type="match status" value="1"/>
</dbReference>
<organism evidence="4 5">
    <name type="scientific">Flavobacterium sediminilitoris</name>
    <dbReference type="NCBI Taxonomy" id="2024526"/>
    <lineage>
        <taxon>Bacteria</taxon>
        <taxon>Pseudomonadati</taxon>
        <taxon>Bacteroidota</taxon>
        <taxon>Flavobacteriia</taxon>
        <taxon>Flavobacteriales</taxon>
        <taxon>Flavobacteriaceae</taxon>
        <taxon>Flavobacterium</taxon>
    </lineage>
</organism>
<name>A0ABY4HJP3_9FLAO</name>
<dbReference type="InterPro" id="IPR007492">
    <property type="entry name" value="LytTR_DNA-bd_dom"/>
</dbReference>
<evidence type="ECO:0000256" key="1">
    <source>
        <dbReference type="PROSITE-ProRule" id="PRU00169"/>
    </source>
</evidence>
<dbReference type="Proteomes" id="UP000830454">
    <property type="component" value="Chromosome"/>
</dbReference>
<reference evidence="4" key="1">
    <citation type="submission" date="2021-12" db="EMBL/GenBank/DDBJ databases">
        <authorList>
            <person name="Cha I.-T."/>
            <person name="Lee K.-E."/>
            <person name="Park S.-J."/>
        </authorList>
    </citation>
    <scope>NUCLEOTIDE SEQUENCE</scope>
    <source>
        <strain evidence="4">YSM-43</strain>
    </source>
</reference>
<dbReference type="InterPro" id="IPR011006">
    <property type="entry name" value="CheY-like_superfamily"/>
</dbReference>
<dbReference type="PANTHER" id="PTHR37299:SF1">
    <property type="entry name" value="STAGE 0 SPORULATION PROTEIN A HOMOLOG"/>
    <property type="match status" value="1"/>
</dbReference>
<sequence length="250" mass="29129">MKVIIIEDEDLNAEIISNHLQKFDSSIEIVAHLKSKEEIKKWYNENDQVDLVFSDIELLDGNVFSVLKNDLIKCPIIFTTAYDTFYQDAFDVNGIGYLLKPISYSRFEIAMQKLKTLQGKEKNINWEKIANTLLKTNKVYKERIIVKNNNEITILNANTISAFLSDSGKCVAIDENGKEHIFREKISDLVDELNPNTFFQINRGEIININYIEKIETYFNDRLLIKIKNYKNKVTTSTSITPEFKRWLDK</sequence>
<dbReference type="PROSITE" id="PS50110">
    <property type="entry name" value="RESPONSE_REGULATORY"/>
    <property type="match status" value="1"/>
</dbReference>
<accession>A0ABY4HJP3</accession>
<dbReference type="Pfam" id="PF00072">
    <property type="entry name" value="Response_reg"/>
    <property type="match status" value="1"/>
</dbReference>
<feature type="domain" description="HTH LytTR-type" evidence="3">
    <location>
        <begin position="144"/>
        <end position="250"/>
    </location>
</feature>
<dbReference type="SMART" id="SM00448">
    <property type="entry name" value="REC"/>
    <property type="match status" value="1"/>
</dbReference>
<dbReference type="RefSeq" id="WP_246915809.1">
    <property type="nucleotide sequence ID" value="NZ_CP090145.1"/>
</dbReference>
<proteinExistence type="predicted"/>
<evidence type="ECO:0000313" key="4">
    <source>
        <dbReference type="EMBL" id="UOX33074.1"/>
    </source>
</evidence>
<gene>
    <name evidence="4" type="ORF">LXD69_13630</name>
</gene>
<evidence type="ECO:0000313" key="5">
    <source>
        <dbReference type="Proteomes" id="UP000830454"/>
    </source>
</evidence>
<evidence type="ECO:0000259" key="2">
    <source>
        <dbReference type="PROSITE" id="PS50110"/>
    </source>
</evidence>
<dbReference type="EMBL" id="CP090145">
    <property type="protein sequence ID" value="UOX33074.1"/>
    <property type="molecule type" value="Genomic_DNA"/>
</dbReference>
<feature type="domain" description="Response regulatory" evidence="2">
    <location>
        <begin position="2"/>
        <end position="115"/>
    </location>
</feature>
<dbReference type="InterPro" id="IPR046947">
    <property type="entry name" value="LytR-like"/>
</dbReference>
<dbReference type="InterPro" id="IPR001789">
    <property type="entry name" value="Sig_transdc_resp-reg_receiver"/>
</dbReference>
<reference evidence="4" key="2">
    <citation type="submission" date="2022-04" db="EMBL/GenBank/DDBJ databases">
        <title>Complete Genome Sequence of Flavobacterium sediminilitoris YSM-43, Isolated from a Tidal Sediment.</title>
        <authorList>
            <person name="Lee P.A."/>
        </authorList>
    </citation>
    <scope>NUCLEOTIDE SEQUENCE</scope>
    <source>
        <strain evidence="4">YSM-43</strain>
    </source>
</reference>
<dbReference type="GO" id="GO:0003677">
    <property type="term" value="F:DNA binding"/>
    <property type="evidence" value="ECO:0007669"/>
    <property type="project" value="UniProtKB-KW"/>
</dbReference>
<keyword evidence="1" id="KW-0597">Phosphoprotein</keyword>
<dbReference type="SUPFAM" id="SSF52172">
    <property type="entry name" value="CheY-like"/>
    <property type="match status" value="1"/>
</dbReference>
<feature type="modified residue" description="4-aspartylphosphate" evidence="1">
    <location>
        <position position="55"/>
    </location>
</feature>
<keyword evidence="5" id="KW-1185">Reference proteome</keyword>
<keyword evidence="4" id="KW-0238">DNA-binding</keyword>
<evidence type="ECO:0000259" key="3">
    <source>
        <dbReference type="PROSITE" id="PS50930"/>
    </source>
</evidence>
<protein>
    <submittedName>
        <fullName evidence="4">LytTR family DNA-binding domain-containing protein</fullName>
    </submittedName>
</protein>
<dbReference type="Pfam" id="PF04397">
    <property type="entry name" value="LytTR"/>
    <property type="match status" value="1"/>
</dbReference>
<dbReference type="Gene3D" id="2.40.50.1020">
    <property type="entry name" value="LytTr DNA-binding domain"/>
    <property type="match status" value="1"/>
</dbReference>